<accession>A0ABR3M6F7</accession>
<dbReference type="Gene3D" id="1.20.5.780">
    <property type="entry name" value="Single helix bin"/>
    <property type="match status" value="1"/>
</dbReference>
<evidence type="ECO:0000256" key="8">
    <source>
        <dbReference type="RuleBase" id="RU364131"/>
    </source>
</evidence>
<keyword evidence="5" id="KW-0732">Signal</keyword>
<dbReference type="PANTHER" id="PTHR14132">
    <property type="entry name" value="SODIUM/POTASSIUM-TRANSPORTING ATPASE SUBUNIT GAMMA"/>
    <property type="match status" value="1"/>
</dbReference>
<dbReference type="CDD" id="cd20324">
    <property type="entry name" value="FXYD6"/>
    <property type="match status" value="1"/>
</dbReference>
<dbReference type="Proteomes" id="UP001558613">
    <property type="component" value="Unassembled WGS sequence"/>
</dbReference>
<evidence type="ECO:0000256" key="3">
    <source>
        <dbReference type="ARBA" id="ARBA00022448"/>
    </source>
</evidence>
<evidence type="ECO:0000313" key="10">
    <source>
        <dbReference type="Proteomes" id="UP001558613"/>
    </source>
</evidence>
<keyword evidence="10" id="KW-1185">Reference proteome</keyword>
<comment type="caution">
    <text evidence="9">The sequence shown here is derived from an EMBL/GenBank/DDBJ whole genome shotgun (WGS) entry which is preliminary data.</text>
</comment>
<keyword evidence="7 8" id="KW-0472">Membrane</keyword>
<evidence type="ECO:0000256" key="4">
    <source>
        <dbReference type="ARBA" id="ARBA00022692"/>
    </source>
</evidence>
<dbReference type="Pfam" id="PF02038">
    <property type="entry name" value="ATP1G1_PLM_MAT8"/>
    <property type="match status" value="1"/>
</dbReference>
<organism evidence="9 10">
    <name type="scientific">Cirrhinus molitorella</name>
    <name type="common">mud carp</name>
    <dbReference type="NCBI Taxonomy" id="172907"/>
    <lineage>
        <taxon>Eukaryota</taxon>
        <taxon>Metazoa</taxon>
        <taxon>Chordata</taxon>
        <taxon>Craniata</taxon>
        <taxon>Vertebrata</taxon>
        <taxon>Euteleostomi</taxon>
        <taxon>Actinopterygii</taxon>
        <taxon>Neopterygii</taxon>
        <taxon>Teleostei</taxon>
        <taxon>Ostariophysi</taxon>
        <taxon>Cypriniformes</taxon>
        <taxon>Cyprinidae</taxon>
        <taxon>Labeoninae</taxon>
        <taxon>Labeonini</taxon>
        <taxon>Cirrhinus</taxon>
    </lineage>
</organism>
<keyword evidence="4 8" id="KW-0812">Transmembrane</keyword>
<dbReference type="EMBL" id="JAYMGO010000016">
    <property type="protein sequence ID" value="KAL1259452.1"/>
    <property type="molecule type" value="Genomic_DNA"/>
</dbReference>
<evidence type="ECO:0000256" key="6">
    <source>
        <dbReference type="ARBA" id="ARBA00023065"/>
    </source>
</evidence>
<sequence>MIVLSEPQEISLRNISHRIPLKVDPCLPPPSGSEVASDLPRGFIKTRFFGVEQYRADKMELCVAAVLLSYFAPVLASQMDEIHEYDKPFHYDYESLRIGGMIFAVILFLMGIFLIVSRKCRCKGNKSKPVGLDAEAARGAK</sequence>
<proteinExistence type="inferred from homology"/>
<evidence type="ECO:0000256" key="2">
    <source>
        <dbReference type="ARBA" id="ARBA00005948"/>
    </source>
</evidence>
<evidence type="ECO:0000256" key="7">
    <source>
        <dbReference type="ARBA" id="ARBA00023136"/>
    </source>
</evidence>
<keyword evidence="3 8" id="KW-0813">Transport</keyword>
<dbReference type="PANTHER" id="PTHR14132:SF15">
    <property type="entry name" value="FXYD DOMAIN-CONTAINING ION TRANSPORT REGULATOR 6-RELATED"/>
    <property type="match status" value="1"/>
</dbReference>
<name>A0ABR3M6F7_9TELE</name>
<evidence type="ECO:0000313" key="9">
    <source>
        <dbReference type="EMBL" id="KAL1259452.1"/>
    </source>
</evidence>
<protein>
    <recommendedName>
        <fullName evidence="8">FXYD domain-containing ion transport regulator</fullName>
    </recommendedName>
</protein>
<keyword evidence="6 8" id="KW-0406">Ion transport</keyword>
<evidence type="ECO:0000256" key="1">
    <source>
        <dbReference type="ARBA" id="ARBA00004479"/>
    </source>
</evidence>
<comment type="similarity">
    <text evidence="2 8">Belongs to the FXYD family.</text>
</comment>
<gene>
    <name evidence="9" type="ORF">QQF64_010029</name>
</gene>
<comment type="caution">
    <text evidence="8">Lacks conserved residue(s) required for the propagation of feature annotation.</text>
</comment>
<feature type="transmembrane region" description="Helical" evidence="8">
    <location>
        <begin position="96"/>
        <end position="116"/>
    </location>
</feature>
<feature type="transmembrane region" description="Helical" evidence="8">
    <location>
        <begin position="59"/>
        <end position="76"/>
    </location>
</feature>
<comment type="subcellular location">
    <subcellularLocation>
        <location evidence="1">Membrane</location>
        <topology evidence="1">Single-pass type I membrane protein</topology>
    </subcellularLocation>
</comment>
<dbReference type="InterPro" id="IPR000272">
    <property type="entry name" value="Ion-transport_regulator_FXYD"/>
</dbReference>
<evidence type="ECO:0000256" key="5">
    <source>
        <dbReference type="ARBA" id="ARBA00022729"/>
    </source>
</evidence>
<keyword evidence="8" id="KW-1133">Transmembrane helix</keyword>
<reference evidence="9 10" key="1">
    <citation type="submission" date="2023-09" db="EMBL/GenBank/DDBJ databases">
        <authorList>
            <person name="Wang M."/>
        </authorList>
    </citation>
    <scope>NUCLEOTIDE SEQUENCE [LARGE SCALE GENOMIC DNA]</scope>
    <source>
        <strain evidence="9">GT-2023</strain>
        <tissue evidence="9">Liver</tissue>
    </source>
</reference>